<protein>
    <submittedName>
        <fullName evidence="2">Uncharacterized protein</fullName>
    </submittedName>
</protein>
<feature type="transmembrane region" description="Helical" evidence="1">
    <location>
        <begin position="116"/>
        <end position="136"/>
    </location>
</feature>
<keyword evidence="3" id="KW-1185">Reference proteome</keyword>
<sequence>MGMRRRSSKPALAECLMHCLHAGYGRIVSFSFPPMLAVRDRARDAYGKCAYFYCPLVTSANAFCLNFAWMRRACESVGLGQRGGPRRQCRHVRIFITPCILIAEEVLLTISNVVCGVSAALLIARFVHLSIVRSLIR</sequence>
<keyword evidence="1" id="KW-0472">Membrane</keyword>
<organism evidence="2 3">
    <name type="scientific">Eumeta variegata</name>
    <name type="common">Bagworm moth</name>
    <name type="synonym">Eumeta japonica</name>
    <dbReference type="NCBI Taxonomy" id="151549"/>
    <lineage>
        <taxon>Eukaryota</taxon>
        <taxon>Metazoa</taxon>
        <taxon>Ecdysozoa</taxon>
        <taxon>Arthropoda</taxon>
        <taxon>Hexapoda</taxon>
        <taxon>Insecta</taxon>
        <taxon>Pterygota</taxon>
        <taxon>Neoptera</taxon>
        <taxon>Endopterygota</taxon>
        <taxon>Lepidoptera</taxon>
        <taxon>Glossata</taxon>
        <taxon>Ditrysia</taxon>
        <taxon>Tineoidea</taxon>
        <taxon>Psychidae</taxon>
        <taxon>Oiketicinae</taxon>
        <taxon>Eumeta</taxon>
    </lineage>
</organism>
<gene>
    <name evidence="2" type="ORF">EVAR_93040_1</name>
</gene>
<comment type="caution">
    <text evidence="2">The sequence shown here is derived from an EMBL/GenBank/DDBJ whole genome shotgun (WGS) entry which is preliminary data.</text>
</comment>
<proteinExistence type="predicted"/>
<feature type="transmembrane region" description="Helical" evidence="1">
    <location>
        <begin position="50"/>
        <end position="70"/>
    </location>
</feature>
<dbReference type="AlphaFoldDB" id="A0A4C1TF10"/>
<name>A0A4C1TF10_EUMVA</name>
<reference evidence="2 3" key="1">
    <citation type="journal article" date="2019" name="Commun. Biol.">
        <title>The bagworm genome reveals a unique fibroin gene that provides high tensile strength.</title>
        <authorList>
            <person name="Kono N."/>
            <person name="Nakamura H."/>
            <person name="Ohtoshi R."/>
            <person name="Tomita M."/>
            <person name="Numata K."/>
            <person name="Arakawa K."/>
        </authorList>
    </citation>
    <scope>NUCLEOTIDE SEQUENCE [LARGE SCALE GENOMIC DNA]</scope>
</reference>
<accession>A0A4C1TF10</accession>
<dbReference type="EMBL" id="BGZK01000055">
    <property type="protein sequence ID" value="GBP13062.1"/>
    <property type="molecule type" value="Genomic_DNA"/>
</dbReference>
<evidence type="ECO:0000256" key="1">
    <source>
        <dbReference type="SAM" id="Phobius"/>
    </source>
</evidence>
<keyword evidence="1" id="KW-1133">Transmembrane helix</keyword>
<keyword evidence="1" id="KW-0812">Transmembrane</keyword>
<evidence type="ECO:0000313" key="2">
    <source>
        <dbReference type="EMBL" id="GBP13062.1"/>
    </source>
</evidence>
<dbReference type="Proteomes" id="UP000299102">
    <property type="component" value="Unassembled WGS sequence"/>
</dbReference>
<evidence type="ECO:0000313" key="3">
    <source>
        <dbReference type="Proteomes" id="UP000299102"/>
    </source>
</evidence>